<dbReference type="STRING" id="1507870.A0A1V8SLK1"/>
<feature type="compositionally biased region" description="Polar residues" evidence="5">
    <location>
        <begin position="18"/>
        <end position="43"/>
    </location>
</feature>
<dbReference type="GO" id="GO:0036228">
    <property type="term" value="P:protein localization to nuclear inner membrane"/>
    <property type="evidence" value="ECO:0007669"/>
    <property type="project" value="TreeGrafter"/>
</dbReference>
<dbReference type="GO" id="GO:0017056">
    <property type="term" value="F:structural constituent of nuclear pore"/>
    <property type="evidence" value="ECO:0007669"/>
    <property type="project" value="TreeGrafter"/>
</dbReference>
<evidence type="ECO:0000256" key="1">
    <source>
        <dbReference type="ARBA" id="ARBA00004123"/>
    </source>
</evidence>
<dbReference type="PANTHER" id="PTHR13000">
    <property type="entry name" value="NUCLEOPORIN P54"/>
    <property type="match status" value="1"/>
</dbReference>
<keyword evidence="3" id="KW-0539">Nucleus</keyword>
<evidence type="ECO:0000259" key="6">
    <source>
        <dbReference type="Pfam" id="PF13874"/>
    </source>
</evidence>
<evidence type="ECO:0000256" key="3">
    <source>
        <dbReference type="ARBA" id="ARBA00023242"/>
    </source>
</evidence>
<dbReference type="GO" id="GO:0044613">
    <property type="term" value="C:nuclear pore central transport channel"/>
    <property type="evidence" value="ECO:0007669"/>
    <property type="project" value="TreeGrafter"/>
</dbReference>
<sequence>MTSLFGNTTTQQGGGLFGNSTQQQKPTSSLFGNSTNAPAAGSSLFNTAPQQAQQPMAGSLSAGLMGSTNGALGSQSQQQFVQSRLQAVGLRDTPYADKSVEEQVIVLLKKWDPESSDTLLQKYLYNAVNPAYAPYYHPNPGESEREWETALANKPVGDDSTAYIPVLVRGFRALGERLELQAKVLNSLRVSLHEMNNSLTAILSKHQQDISVRIEDSRKQHTAIAQRTLRLAIKCQILRNRGYALDGTEEKLRRDILALQERVAKPSLQSREEEIWARMVALRERARWVEEEGKRVGAAVEAQKQGYGSALPDSVLQGANKILRDYDGQLMHLAKEMEEVRREFEEWDRERRS</sequence>
<dbReference type="Pfam" id="PF18570">
    <property type="entry name" value="Nup54_57_C"/>
    <property type="match status" value="1"/>
</dbReference>
<dbReference type="Proteomes" id="UP000192596">
    <property type="component" value="Unassembled WGS sequence"/>
</dbReference>
<evidence type="ECO:0000256" key="5">
    <source>
        <dbReference type="SAM" id="MobiDB-lite"/>
    </source>
</evidence>
<comment type="caution">
    <text evidence="7">The sequence shown here is derived from an EMBL/GenBank/DDBJ whole genome shotgun (WGS) entry which is preliminary data.</text>
</comment>
<dbReference type="GO" id="GO:0006999">
    <property type="term" value="P:nuclear pore organization"/>
    <property type="evidence" value="ECO:0007669"/>
    <property type="project" value="TreeGrafter"/>
</dbReference>
<dbReference type="EMBL" id="NAJO01000037">
    <property type="protein sequence ID" value="OQN99959.1"/>
    <property type="molecule type" value="Genomic_DNA"/>
</dbReference>
<dbReference type="Gene3D" id="1.20.5.490">
    <property type="entry name" value="Single helix bin"/>
    <property type="match status" value="1"/>
</dbReference>
<comment type="subcellular location">
    <subcellularLocation>
        <location evidence="1">Nucleus</location>
    </subcellularLocation>
</comment>
<dbReference type="InterPro" id="IPR024864">
    <property type="entry name" value="Nup54/Nup57/Nup44"/>
</dbReference>
<evidence type="ECO:0000256" key="4">
    <source>
        <dbReference type="SAM" id="Coils"/>
    </source>
</evidence>
<reference evidence="8" key="1">
    <citation type="submission" date="2017-03" db="EMBL/GenBank/DDBJ databases">
        <title>Genomes of endolithic fungi from Antarctica.</title>
        <authorList>
            <person name="Coleine C."/>
            <person name="Masonjones S."/>
            <person name="Stajich J.E."/>
        </authorList>
    </citation>
    <scope>NUCLEOTIDE SEQUENCE [LARGE SCALE GENOMIC DNA]</scope>
    <source>
        <strain evidence="8">CCFEE 5527</strain>
    </source>
</reference>
<proteinExistence type="predicted"/>
<dbReference type="OrthoDB" id="6162375at2759"/>
<keyword evidence="2" id="KW-0813">Transport</keyword>
<feature type="coiled-coil region" evidence="4">
    <location>
        <begin position="323"/>
        <end position="350"/>
    </location>
</feature>
<dbReference type="PANTHER" id="PTHR13000:SF0">
    <property type="entry name" value="NUCLEOPORIN P54"/>
    <property type="match status" value="1"/>
</dbReference>
<dbReference type="Pfam" id="PF13874">
    <property type="entry name" value="Nup54"/>
    <property type="match status" value="1"/>
</dbReference>
<gene>
    <name evidence="7" type="ORF">B0A48_14164</name>
</gene>
<name>A0A1V8SLK1_9PEZI</name>
<feature type="domain" description="Nucleoporin Nup54 alpha-helical" evidence="6">
    <location>
        <begin position="139"/>
        <end position="279"/>
    </location>
</feature>
<evidence type="ECO:0000313" key="8">
    <source>
        <dbReference type="Proteomes" id="UP000192596"/>
    </source>
</evidence>
<evidence type="ECO:0000256" key="2">
    <source>
        <dbReference type="ARBA" id="ARBA00022448"/>
    </source>
</evidence>
<feature type="region of interest" description="Disordered" evidence="5">
    <location>
        <begin position="1"/>
        <end position="43"/>
    </location>
</feature>
<dbReference type="GO" id="GO:0006607">
    <property type="term" value="P:NLS-bearing protein import into nucleus"/>
    <property type="evidence" value="ECO:0007669"/>
    <property type="project" value="TreeGrafter"/>
</dbReference>
<dbReference type="InParanoid" id="A0A1V8SLK1"/>
<organism evidence="7 8">
    <name type="scientific">Cryoendolithus antarcticus</name>
    <dbReference type="NCBI Taxonomy" id="1507870"/>
    <lineage>
        <taxon>Eukaryota</taxon>
        <taxon>Fungi</taxon>
        <taxon>Dikarya</taxon>
        <taxon>Ascomycota</taxon>
        <taxon>Pezizomycotina</taxon>
        <taxon>Dothideomycetes</taxon>
        <taxon>Dothideomycetidae</taxon>
        <taxon>Cladosporiales</taxon>
        <taxon>Cladosporiaceae</taxon>
        <taxon>Cryoendolithus</taxon>
    </lineage>
</organism>
<dbReference type="AlphaFoldDB" id="A0A1V8SLK1"/>
<accession>A0A1V8SLK1</accession>
<feature type="compositionally biased region" description="Polar residues" evidence="5">
    <location>
        <begin position="1"/>
        <end position="11"/>
    </location>
</feature>
<keyword evidence="4" id="KW-0175">Coiled coil</keyword>
<dbReference type="InterPro" id="IPR025712">
    <property type="entry name" value="Nup54_alpha-helical_dom"/>
</dbReference>
<evidence type="ECO:0000313" key="7">
    <source>
        <dbReference type="EMBL" id="OQN99959.1"/>
    </source>
</evidence>
<dbReference type="Gene3D" id="1.20.5.3600">
    <property type="match status" value="1"/>
</dbReference>
<keyword evidence="8" id="KW-1185">Reference proteome</keyword>
<protein>
    <recommendedName>
        <fullName evidence="6">Nucleoporin Nup54 alpha-helical domain-containing protein</fullName>
    </recommendedName>
</protein>